<sequence length="254" mass="28752">MTIAALPARKDNYIWAIVNEAKHTLTCIDPGESAPVIRYAHTNQLILTNILVTHHHADHTDGIAELLQSFPEAKVYGPADERIPLVNYVVRGEDIIHIDHYAFRVLNTPGHTSTHVCYQEPMKSWLFCGDTLFSAGCGRVFDGTFAQLHHSLLLLQQLPDDTQLFCGHEYTRQNLRFAASIEPANETIKNYAAYLQERSELCSLPSSIALEKKINPFFRIETPNLKQFAEKEGIDPSNPLAIFSHLRRKKDSFI</sequence>
<feature type="domain" description="Metallo-beta-lactamase" evidence="8">
    <location>
        <begin position="11"/>
        <end position="168"/>
    </location>
</feature>
<protein>
    <recommendedName>
        <fullName evidence="7">Hydroxyacylglutathione hydrolase</fullName>
        <ecNumber evidence="7">3.1.2.6</ecNumber>
    </recommendedName>
    <alternativeName>
        <fullName evidence="7">Glyoxalase II</fullName>
        <shortName evidence="7">Glx II</shortName>
    </alternativeName>
</protein>
<dbReference type="EC" id="3.1.2.6" evidence="7"/>
<accession>A0A3S0XFB9</accession>
<proteinExistence type="inferred from homology"/>
<dbReference type="Gene3D" id="3.60.15.10">
    <property type="entry name" value="Ribonuclease Z/Hydroxyacylglutathione hydrolase-like"/>
    <property type="match status" value="1"/>
</dbReference>
<comment type="caution">
    <text evidence="9">The sequence shown here is derived from an EMBL/GenBank/DDBJ whole genome shotgun (WGS) entry which is preliminary data.</text>
</comment>
<dbReference type="InterPro" id="IPR001279">
    <property type="entry name" value="Metallo-B-lactamas"/>
</dbReference>
<evidence type="ECO:0000256" key="7">
    <source>
        <dbReference type="HAMAP-Rule" id="MF_01374"/>
    </source>
</evidence>
<feature type="binding site" evidence="7">
    <location>
        <position position="168"/>
    </location>
    <ligand>
        <name>Zn(2+)</name>
        <dbReference type="ChEBI" id="CHEBI:29105"/>
        <label>2</label>
    </ligand>
</feature>
<comment type="subunit">
    <text evidence="7">Monomer.</text>
</comment>
<organism evidence="9 10">
    <name type="scientific">Legionella septentrionalis</name>
    <dbReference type="NCBI Taxonomy" id="2498109"/>
    <lineage>
        <taxon>Bacteria</taxon>
        <taxon>Pseudomonadati</taxon>
        <taxon>Pseudomonadota</taxon>
        <taxon>Gammaproteobacteria</taxon>
        <taxon>Legionellales</taxon>
        <taxon>Legionellaceae</taxon>
        <taxon>Legionella</taxon>
    </lineage>
</organism>
<dbReference type="InterPro" id="IPR035680">
    <property type="entry name" value="Clx_II_MBL"/>
</dbReference>
<evidence type="ECO:0000313" key="9">
    <source>
        <dbReference type="EMBL" id="RUQ81640.1"/>
    </source>
</evidence>
<comment type="similarity">
    <text evidence="3 7">Belongs to the metallo-beta-lactamase superfamily. Glyoxalase II family.</text>
</comment>
<evidence type="ECO:0000256" key="3">
    <source>
        <dbReference type="ARBA" id="ARBA00006759"/>
    </source>
</evidence>
<dbReference type="InterPro" id="IPR050110">
    <property type="entry name" value="Glyoxalase_II_hydrolase"/>
</dbReference>
<keyword evidence="4 7" id="KW-0479">Metal-binding</keyword>
<dbReference type="UniPathway" id="UPA00619">
    <property type="reaction ID" value="UER00676"/>
</dbReference>
<dbReference type="RefSeq" id="WP_126954787.1">
    <property type="nucleotide sequence ID" value="NZ_RZGR01000035.1"/>
</dbReference>
<dbReference type="Pfam" id="PF16123">
    <property type="entry name" value="HAGH_C"/>
    <property type="match status" value="1"/>
</dbReference>
<dbReference type="Pfam" id="PF00753">
    <property type="entry name" value="Lactamase_B"/>
    <property type="match status" value="1"/>
</dbReference>
<dbReference type="PANTHER" id="PTHR43705">
    <property type="entry name" value="HYDROXYACYLGLUTATHIONE HYDROLASE"/>
    <property type="match status" value="1"/>
</dbReference>
<dbReference type="GO" id="GO:0019243">
    <property type="term" value="P:methylglyoxal catabolic process to D-lactate via S-lactoyl-glutathione"/>
    <property type="evidence" value="ECO:0007669"/>
    <property type="project" value="UniProtKB-UniRule"/>
</dbReference>
<dbReference type="InterPro" id="IPR017782">
    <property type="entry name" value="Hydroxyacylglutathione_Hdrlase"/>
</dbReference>
<dbReference type="GO" id="GO:0004416">
    <property type="term" value="F:hydroxyacylglutathione hydrolase activity"/>
    <property type="evidence" value="ECO:0007669"/>
    <property type="project" value="UniProtKB-UniRule"/>
</dbReference>
<keyword evidence="5 7" id="KW-0378">Hydrolase</keyword>
<dbReference type="SUPFAM" id="SSF56281">
    <property type="entry name" value="Metallo-hydrolase/oxidoreductase"/>
    <property type="match status" value="1"/>
</dbReference>
<reference evidence="9 10" key="1">
    <citation type="submission" date="2018-12" db="EMBL/GenBank/DDBJ databases">
        <title>Legionella sp,whole genome shotgun sequence.</title>
        <authorList>
            <person name="Wu H."/>
        </authorList>
    </citation>
    <scope>NUCLEOTIDE SEQUENCE [LARGE SCALE GENOMIC DNA]</scope>
    <source>
        <strain evidence="10">km714</strain>
    </source>
</reference>
<dbReference type="SMART" id="SM00849">
    <property type="entry name" value="Lactamase_B"/>
    <property type="match status" value="1"/>
</dbReference>
<dbReference type="HAMAP" id="MF_01374">
    <property type="entry name" value="Glyoxalase_2"/>
    <property type="match status" value="1"/>
</dbReference>
<feature type="binding site" evidence="7">
    <location>
        <position position="58"/>
    </location>
    <ligand>
        <name>Zn(2+)</name>
        <dbReference type="ChEBI" id="CHEBI:29105"/>
        <label>2</label>
    </ligand>
</feature>
<comment type="catalytic activity">
    <reaction evidence="1 7">
        <text>an S-(2-hydroxyacyl)glutathione + H2O = a 2-hydroxy carboxylate + glutathione + H(+)</text>
        <dbReference type="Rhea" id="RHEA:21864"/>
        <dbReference type="ChEBI" id="CHEBI:15377"/>
        <dbReference type="ChEBI" id="CHEBI:15378"/>
        <dbReference type="ChEBI" id="CHEBI:57925"/>
        <dbReference type="ChEBI" id="CHEBI:58896"/>
        <dbReference type="ChEBI" id="CHEBI:71261"/>
        <dbReference type="EC" id="3.1.2.6"/>
    </reaction>
</comment>
<evidence type="ECO:0000256" key="2">
    <source>
        <dbReference type="ARBA" id="ARBA00004963"/>
    </source>
</evidence>
<evidence type="ECO:0000256" key="4">
    <source>
        <dbReference type="ARBA" id="ARBA00022723"/>
    </source>
</evidence>
<keyword evidence="6 7" id="KW-0862">Zinc</keyword>
<evidence type="ECO:0000256" key="6">
    <source>
        <dbReference type="ARBA" id="ARBA00022833"/>
    </source>
</evidence>
<dbReference type="PANTHER" id="PTHR43705:SF1">
    <property type="entry name" value="HYDROXYACYLGLUTATHIONE HYDROLASE GLOB"/>
    <property type="match status" value="1"/>
</dbReference>
<dbReference type="PIRSF" id="PIRSF005457">
    <property type="entry name" value="Glx"/>
    <property type="match status" value="1"/>
</dbReference>
<evidence type="ECO:0000259" key="8">
    <source>
        <dbReference type="SMART" id="SM00849"/>
    </source>
</evidence>
<keyword evidence="10" id="KW-1185">Reference proteome</keyword>
<dbReference type="EMBL" id="RZGR01000035">
    <property type="protein sequence ID" value="RUQ81640.1"/>
    <property type="molecule type" value="Genomic_DNA"/>
</dbReference>
<dbReference type="InterPro" id="IPR032282">
    <property type="entry name" value="HAGH_C"/>
</dbReference>
<gene>
    <name evidence="7 9" type="primary">gloB</name>
    <name evidence="9" type="ORF">EKM59_09960</name>
</gene>
<evidence type="ECO:0000256" key="5">
    <source>
        <dbReference type="ARBA" id="ARBA00022801"/>
    </source>
</evidence>
<dbReference type="OrthoDB" id="9802248at2"/>
<feature type="binding site" evidence="7">
    <location>
        <position position="111"/>
    </location>
    <ligand>
        <name>Zn(2+)</name>
        <dbReference type="ChEBI" id="CHEBI:29105"/>
        <label>1</label>
    </ligand>
</feature>
<comment type="cofactor">
    <cofactor evidence="7">
        <name>Zn(2+)</name>
        <dbReference type="ChEBI" id="CHEBI:29105"/>
    </cofactor>
    <text evidence="7">Binds 2 Zn(2+) ions per subunit.</text>
</comment>
<name>A0A3S0XFB9_9GAMM</name>
<feature type="binding site" evidence="7">
    <location>
        <position position="54"/>
    </location>
    <ligand>
        <name>Zn(2+)</name>
        <dbReference type="ChEBI" id="CHEBI:29105"/>
        <label>1</label>
    </ligand>
</feature>
<dbReference type="CDD" id="cd07723">
    <property type="entry name" value="hydroxyacylglutathione_hydrolase_MBL-fold"/>
    <property type="match status" value="1"/>
</dbReference>
<comment type="pathway">
    <text evidence="2 7">Secondary metabolite metabolism; methylglyoxal degradation; (R)-lactate from methylglyoxal: step 2/2.</text>
</comment>
<feature type="binding site" evidence="7">
    <location>
        <position position="56"/>
    </location>
    <ligand>
        <name>Zn(2+)</name>
        <dbReference type="ChEBI" id="CHEBI:29105"/>
        <label>1</label>
    </ligand>
</feature>
<comment type="function">
    <text evidence="7">Thiolesterase that catalyzes the hydrolysis of S-D-lactoyl-glutathione to form glutathione and D-lactic acid.</text>
</comment>
<feature type="binding site" evidence="7">
    <location>
        <position position="130"/>
    </location>
    <ligand>
        <name>Zn(2+)</name>
        <dbReference type="ChEBI" id="CHEBI:29105"/>
        <label>2</label>
    </ligand>
</feature>
<feature type="binding site" evidence="7">
    <location>
        <position position="59"/>
    </location>
    <ligand>
        <name>Zn(2+)</name>
        <dbReference type="ChEBI" id="CHEBI:29105"/>
        <label>2</label>
    </ligand>
</feature>
<dbReference type="NCBIfam" id="TIGR03413">
    <property type="entry name" value="GSH_gloB"/>
    <property type="match status" value="1"/>
</dbReference>
<evidence type="ECO:0000313" key="10">
    <source>
        <dbReference type="Proteomes" id="UP000288012"/>
    </source>
</evidence>
<dbReference type="InterPro" id="IPR036866">
    <property type="entry name" value="RibonucZ/Hydroxyglut_hydro"/>
</dbReference>
<dbReference type="GO" id="GO:0046872">
    <property type="term" value="F:metal ion binding"/>
    <property type="evidence" value="ECO:0007669"/>
    <property type="project" value="UniProtKB-KW"/>
</dbReference>
<dbReference type="Proteomes" id="UP000288012">
    <property type="component" value="Unassembled WGS sequence"/>
</dbReference>
<feature type="binding site" evidence="7">
    <location>
        <position position="130"/>
    </location>
    <ligand>
        <name>Zn(2+)</name>
        <dbReference type="ChEBI" id="CHEBI:29105"/>
        <label>1</label>
    </ligand>
</feature>
<evidence type="ECO:0000256" key="1">
    <source>
        <dbReference type="ARBA" id="ARBA00001623"/>
    </source>
</evidence>
<dbReference type="AlphaFoldDB" id="A0A3S0XFB9"/>